<dbReference type="OrthoDB" id="2279190at2759"/>
<evidence type="ECO:0000256" key="1">
    <source>
        <dbReference type="SAM" id="MobiDB-lite"/>
    </source>
</evidence>
<sequence length="133" mass="13915">MGKKTKAQKAKAKEPPSIPTESQEHTPTDLPTPPYDKSGFDETDFPPLPDSSVTDAVPALGGRKNSQDVDDTVGAVGDLAKGSAGGLQVPGKTDTGSKDDKGSLQIKIHLNLHAKVKLELDAQVYGDIVIGLL</sequence>
<feature type="region of interest" description="Disordered" evidence="1">
    <location>
        <begin position="1"/>
        <end position="100"/>
    </location>
</feature>
<protein>
    <submittedName>
        <fullName evidence="2">Uncharacterized protein</fullName>
    </submittedName>
</protein>
<evidence type="ECO:0000313" key="2">
    <source>
        <dbReference type="EMBL" id="CAG8406596.1"/>
    </source>
</evidence>
<gene>
    <name evidence="2" type="ORF">PSALAMII_LOCUS8355</name>
</gene>
<accession>A0A9W4JL65</accession>
<evidence type="ECO:0000313" key="3">
    <source>
        <dbReference type="Proteomes" id="UP001152649"/>
    </source>
</evidence>
<proteinExistence type="predicted"/>
<keyword evidence="3" id="KW-1185">Reference proteome</keyword>
<comment type="caution">
    <text evidence="2">The sequence shown here is derived from an EMBL/GenBank/DDBJ whole genome shotgun (WGS) entry which is preliminary data.</text>
</comment>
<organism evidence="2 3">
    <name type="scientific">Penicillium salamii</name>
    <dbReference type="NCBI Taxonomy" id="1612424"/>
    <lineage>
        <taxon>Eukaryota</taxon>
        <taxon>Fungi</taxon>
        <taxon>Dikarya</taxon>
        <taxon>Ascomycota</taxon>
        <taxon>Pezizomycotina</taxon>
        <taxon>Eurotiomycetes</taxon>
        <taxon>Eurotiomycetidae</taxon>
        <taxon>Eurotiales</taxon>
        <taxon>Aspergillaceae</taxon>
        <taxon>Penicillium</taxon>
    </lineage>
</organism>
<name>A0A9W4JL65_9EURO</name>
<dbReference type="EMBL" id="CAJVPG010000422">
    <property type="protein sequence ID" value="CAG8406596.1"/>
    <property type="molecule type" value="Genomic_DNA"/>
</dbReference>
<reference evidence="2" key="1">
    <citation type="submission" date="2021-07" db="EMBL/GenBank/DDBJ databases">
        <authorList>
            <person name="Branca A.L. A."/>
        </authorList>
    </citation>
    <scope>NUCLEOTIDE SEQUENCE</scope>
</reference>
<feature type="compositionally biased region" description="Basic residues" evidence="1">
    <location>
        <begin position="1"/>
        <end position="10"/>
    </location>
</feature>
<dbReference type="AlphaFoldDB" id="A0A9W4JL65"/>
<dbReference type="Proteomes" id="UP001152649">
    <property type="component" value="Unassembled WGS sequence"/>
</dbReference>